<dbReference type="InterPro" id="IPR036179">
    <property type="entry name" value="Ig-like_dom_sf"/>
</dbReference>
<dbReference type="Ensembl" id="ENSMALT00000027966.1">
    <property type="protein sequence ID" value="ENSMALP00000027462.1"/>
    <property type="gene ID" value="ENSMALG00000019054.1"/>
</dbReference>
<dbReference type="GO" id="GO:0005886">
    <property type="term" value="C:plasma membrane"/>
    <property type="evidence" value="ECO:0007669"/>
    <property type="project" value="TreeGrafter"/>
</dbReference>
<dbReference type="SMART" id="SM00409">
    <property type="entry name" value="IG"/>
    <property type="match status" value="1"/>
</dbReference>
<dbReference type="PANTHER" id="PTHR23268:SF102">
    <property type="entry name" value="IMMUNOGLOBULIN V-SET DOMAIN-CONTAINING PROTEIN"/>
    <property type="match status" value="1"/>
</dbReference>
<dbReference type="InterPro" id="IPR007110">
    <property type="entry name" value="Ig-like_dom"/>
</dbReference>
<name>A0A3Q3R663_MONAL</name>
<dbReference type="Gene3D" id="2.60.40.10">
    <property type="entry name" value="Immunoglobulins"/>
    <property type="match status" value="1"/>
</dbReference>
<accession>A0A3Q3R663</accession>
<reference evidence="5" key="2">
    <citation type="submission" date="2025-09" db="UniProtKB">
        <authorList>
            <consortium name="Ensembl"/>
        </authorList>
    </citation>
    <scope>IDENTIFICATION</scope>
</reference>
<proteinExistence type="predicted"/>
<dbReference type="PANTHER" id="PTHR23268">
    <property type="entry name" value="T-CELL RECEPTOR BETA CHAIN"/>
    <property type="match status" value="1"/>
</dbReference>
<feature type="domain" description="Ig-like" evidence="4">
    <location>
        <begin position="23"/>
        <end position="115"/>
    </location>
</feature>
<dbReference type="Proteomes" id="UP000261600">
    <property type="component" value="Unplaced"/>
</dbReference>
<dbReference type="PROSITE" id="PS50835">
    <property type="entry name" value="IG_LIKE"/>
    <property type="match status" value="1"/>
</dbReference>
<dbReference type="InterPro" id="IPR013783">
    <property type="entry name" value="Ig-like_fold"/>
</dbReference>
<evidence type="ECO:0000259" key="4">
    <source>
        <dbReference type="PROSITE" id="PS50835"/>
    </source>
</evidence>
<feature type="signal peptide" evidence="3">
    <location>
        <begin position="1"/>
        <end position="22"/>
    </location>
</feature>
<organism evidence="5 6">
    <name type="scientific">Monopterus albus</name>
    <name type="common">Swamp eel</name>
    <dbReference type="NCBI Taxonomy" id="43700"/>
    <lineage>
        <taxon>Eukaryota</taxon>
        <taxon>Metazoa</taxon>
        <taxon>Chordata</taxon>
        <taxon>Craniata</taxon>
        <taxon>Vertebrata</taxon>
        <taxon>Euteleostomi</taxon>
        <taxon>Actinopterygii</taxon>
        <taxon>Neopterygii</taxon>
        <taxon>Teleostei</taxon>
        <taxon>Neoteleostei</taxon>
        <taxon>Acanthomorphata</taxon>
        <taxon>Anabantaria</taxon>
        <taxon>Synbranchiformes</taxon>
        <taxon>Synbranchidae</taxon>
        <taxon>Monopterus</taxon>
    </lineage>
</organism>
<dbReference type="GO" id="GO:0007166">
    <property type="term" value="P:cell surface receptor signaling pathway"/>
    <property type="evidence" value="ECO:0007669"/>
    <property type="project" value="TreeGrafter"/>
</dbReference>
<keyword evidence="2" id="KW-0391">Immunity</keyword>
<evidence type="ECO:0000313" key="6">
    <source>
        <dbReference type="Proteomes" id="UP000261600"/>
    </source>
</evidence>
<evidence type="ECO:0000313" key="5">
    <source>
        <dbReference type="Ensembl" id="ENSMALP00000027462.1"/>
    </source>
</evidence>
<keyword evidence="1 3" id="KW-0732">Signal</keyword>
<evidence type="ECO:0000256" key="3">
    <source>
        <dbReference type="SAM" id="SignalP"/>
    </source>
</evidence>
<sequence>MSEYCLMRGFLVFIISTGASLSDQVHQTPADIYKPPGETAKLTCLHIISSYNQMLWYKRSESRQLQLLGYMVGSTAVPEARVPVDMDGSADANANSTLTIKNLSSNSSAVYFCAARLHSYLYQLPSTKTSELHILSLLHYSSHMHLEDKATFYSFAERFYQQSNSVFNLILGVPASHVVSCIYDSGVYLCAVSSHSDAHSSSHCIKTTHEHCRILTHHKEEVCLCRLSGSD</sequence>
<reference evidence="5" key="1">
    <citation type="submission" date="2025-08" db="UniProtKB">
        <authorList>
            <consortium name="Ensembl"/>
        </authorList>
    </citation>
    <scope>IDENTIFICATION</scope>
</reference>
<keyword evidence="6" id="KW-1185">Reference proteome</keyword>
<evidence type="ECO:0000256" key="1">
    <source>
        <dbReference type="ARBA" id="ARBA00022729"/>
    </source>
</evidence>
<dbReference type="InterPro" id="IPR050413">
    <property type="entry name" value="TCR_beta_variable"/>
</dbReference>
<dbReference type="InterPro" id="IPR013106">
    <property type="entry name" value="Ig_V-set"/>
</dbReference>
<dbReference type="SUPFAM" id="SSF48726">
    <property type="entry name" value="Immunoglobulin"/>
    <property type="match status" value="1"/>
</dbReference>
<dbReference type="GO" id="GO:0002376">
    <property type="term" value="P:immune system process"/>
    <property type="evidence" value="ECO:0007669"/>
    <property type="project" value="UniProtKB-KW"/>
</dbReference>
<dbReference type="InterPro" id="IPR003599">
    <property type="entry name" value="Ig_sub"/>
</dbReference>
<dbReference type="AlphaFoldDB" id="A0A3Q3R663"/>
<evidence type="ECO:0000256" key="2">
    <source>
        <dbReference type="ARBA" id="ARBA00022859"/>
    </source>
</evidence>
<dbReference type="Pfam" id="PF07686">
    <property type="entry name" value="V-set"/>
    <property type="match status" value="1"/>
</dbReference>
<feature type="chain" id="PRO_5018700860" description="Ig-like domain-containing protein" evidence="3">
    <location>
        <begin position="23"/>
        <end position="231"/>
    </location>
</feature>
<protein>
    <recommendedName>
        <fullName evidence="4">Ig-like domain-containing protein</fullName>
    </recommendedName>
</protein>